<evidence type="ECO:0000259" key="7">
    <source>
        <dbReference type="SMART" id="SM00198"/>
    </source>
</evidence>
<keyword evidence="2" id="KW-0800">Toxin</keyword>
<accession>A0AA97L8S6</accession>
<proteinExistence type="inferred from homology"/>
<dbReference type="PRINTS" id="PR00837">
    <property type="entry name" value="V5TPXLIKE"/>
</dbReference>
<feature type="domain" description="SCP" evidence="7">
    <location>
        <begin position="37"/>
        <end position="185"/>
    </location>
</feature>
<dbReference type="SUPFAM" id="SSF55797">
    <property type="entry name" value="PR-1-like"/>
    <property type="match status" value="1"/>
</dbReference>
<name>A0AA97L8S6_EUBMA</name>
<feature type="chain" id="PRO_5041671687" evidence="6">
    <location>
        <begin position="21"/>
        <end position="268"/>
    </location>
</feature>
<evidence type="ECO:0000256" key="2">
    <source>
        <dbReference type="ARBA" id="ARBA00022699"/>
    </source>
</evidence>
<keyword evidence="5" id="KW-0812">Transmembrane</keyword>
<keyword evidence="3" id="KW-0108">Calcium channel impairing toxin</keyword>
<dbReference type="SMART" id="SM00198">
    <property type="entry name" value="SCP"/>
    <property type="match status" value="1"/>
</dbReference>
<dbReference type="GO" id="GO:0005576">
    <property type="term" value="C:extracellular region"/>
    <property type="evidence" value="ECO:0007669"/>
    <property type="project" value="InterPro"/>
</dbReference>
<sequence length="268" mass="31095">MRLWLPAVLGFLALREPSDQAAFRPLPGAYPSITNETFIKQCLDAHNKHRSQVQPSAANMLYMTWDIALARTARAWANRCVFKHNPYRKSHPDPSFWLIGENLWMSSAVRRHFDPTGAIAAWNSEVTNYMYDYHKCTGVCGHYTQVVWDASYKLGCAIVFCRKMHQSNNIEYFVCNYGPGGNFPRRPYMQGKSCSRCPQGDSCENNLCRNHERDKVKRYTRWYPPFEHRIVCDESCIALAVLRPLLMFLAFGAVYYLQQRYPNLSIKQ</sequence>
<keyword evidence="8" id="KW-1185">Reference proteome</keyword>
<dbReference type="Gene3D" id="3.40.33.10">
    <property type="entry name" value="CAP"/>
    <property type="match status" value="1"/>
</dbReference>
<gene>
    <name evidence="9" type="primary">LOC129335328</name>
</gene>
<keyword evidence="4" id="KW-0872">Ion channel impairing toxin</keyword>
<keyword evidence="2" id="KW-0528">Neurotoxin</keyword>
<dbReference type="PRINTS" id="PR00838">
    <property type="entry name" value="V5ALLERGEN"/>
</dbReference>
<organism evidence="8 9">
    <name type="scientific">Eublepharis macularius</name>
    <name type="common">Leopard gecko</name>
    <name type="synonym">Cyrtodactylus macularius</name>
    <dbReference type="NCBI Taxonomy" id="481883"/>
    <lineage>
        <taxon>Eukaryota</taxon>
        <taxon>Metazoa</taxon>
        <taxon>Chordata</taxon>
        <taxon>Craniata</taxon>
        <taxon>Vertebrata</taxon>
        <taxon>Euteleostomi</taxon>
        <taxon>Lepidosauria</taxon>
        <taxon>Squamata</taxon>
        <taxon>Bifurcata</taxon>
        <taxon>Gekkota</taxon>
        <taxon>Eublepharidae</taxon>
        <taxon>Eublepharinae</taxon>
        <taxon>Eublepharis</taxon>
    </lineage>
</organism>
<dbReference type="GO" id="GO:0005246">
    <property type="term" value="F:calcium channel regulator activity"/>
    <property type="evidence" value="ECO:0007669"/>
    <property type="project" value="UniProtKB-KW"/>
</dbReference>
<dbReference type="Pfam" id="PF00188">
    <property type="entry name" value="CAP"/>
    <property type="match status" value="1"/>
</dbReference>
<keyword evidence="6" id="KW-0732">Signal</keyword>
<evidence type="ECO:0000256" key="6">
    <source>
        <dbReference type="SAM" id="SignalP"/>
    </source>
</evidence>
<dbReference type="InterPro" id="IPR001283">
    <property type="entry name" value="CRISP-related"/>
</dbReference>
<feature type="transmembrane region" description="Helical" evidence="5">
    <location>
        <begin position="237"/>
        <end position="257"/>
    </location>
</feature>
<feature type="signal peptide" evidence="6">
    <location>
        <begin position="1"/>
        <end position="20"/>
    </location>
</feature>
<dbReference type="InterPro" id="IPR002413">
    <property type="entry name" value="V5_allergen-like"/>
</dbReference>
<dbReference type="InterPro" id="IPR014044">
    <property type="entry name" value="CAP_dom"/>
</dbReference>
<dbReference type="PROSITE" id="PS01010">
    <property type="entry name" value="CRISP_2"/>
    <property type="match status" value="1"/>
</dbReference>
<evidence type="ECO:0000313" key="9">
    <source>
        <dbReference type="RefSeq" id="XP_054843737.1"/>
    </source>
</evidence>
<evidence type="ECO:0000256" key="4">
    <source>
        <dbReference type="ARBA" id="ARBA00022872"/>
    </source>
</evidence>
<protein>
    <submittedName>
        <fullName evidence="9">Glioma pathogenesis-related protein 1-like</fullName>
    </submittedName>
</protein>
<evidence type="ECO:0000256" key="1">
    <source>
        <dbReference type="ARBA" id="ARBA00009923"/>
    </source>
</evidence>
<dbReference type="Proteomes" id="UP001190640">
    <property type="component" value="Chromosome 9"/>
</dbReference>
<reference evidence="9" key="1">
    <citation type="submission" date="2025-08" db="UniProtKB">
        <authorList>
            <consortium name="RefSeq"/>
        </authorList>
    </citation>
    <scope>IDENTIFICATION</scope>
    <source>
        <tissue evidence="9">Blood</tissue>
    </source>
</reference>
<dbReference type="InterPro" id="IPR018244">
    <property type="entry name" value="Allrgn_V5/Tpx1_CS"/>
</dbReference>
<dbReference type="PROSITE" id="PS01009">
    <property type="entry name" value="CRISP_1"/>
    <property type="match status" value="1"/>
</dbReference>
<keyword evidence="5" id="KW-0472">Membrane</keyword>
<dbReference type="PANTHER" id="PTHR10334">
    <property type="entry name" value="CYSTEINE-RICH SECRETORY PROTEIN-RELATED"/>
    <property type="match status" value="1"/>
</dbReference>
<dbReference type="InterPro" id="IPR035940">
    <property type="entry name" value="CAP_sf"/>
</dbReference>
<evidence type="ECO:0000313" key="8">
    <source>
        <dbReference type="Proteomes" id="UP001190640"/>
    </source>
</evidence>
<evidence type="ECO:0000256" key="5">
    <source>
        <dbReference type="SAM" id="Phobius"/>
    </source>
</evidence>
<evidence type="ECO:0000256" key="3">
    <source>
        <dbReference type="ARBA" id="ARBA00022831"/>
    </source>
</evidence>
<comment type="similarity">
    <text evidence="1">Belongs to the CRISP family.</text>
</comment>
<dbReference type="GeneID" id="129335328"/>
<keyword evidence="5" id="KW-1133">Transmembrane helix</keyword>
<dbReference type="AlphaFoldDB" id="A0AA97L8S6"/>
<dbReference type="KEGG" id="emc:129335328"/>
<dbReference type="RefSeq" id="XP_054843737.1">
    <property type="nucleotide sequence ID" value="XM_054987762.1"/>
</dbReference>